<name>A0A8J7SAJ1_9BACT</name>
<evidence type="ECO:0000313" key="4">
    <source>
        <dbReference type="Proteomes" id="UP000673975"/>
    </source>
</evidence>
<accession>A0A8J7SAJ1</accession>
<dbReference type="InterPro" id="IPR048954">
    <property type="entry name" value="PorZ_N"/>
</dbReference>
<dbReference type="SUPFAM" id="SSF63829">
    <property type="entry name" value="Calcium-dependent phosphotriesterase"/>
    <property type="match status" value="2"/>
</dbReference>
<proteinExistence type="predicted"/>
<dbReference type="Gene3D" id="2.130.10.10">
    <property type="entry name" value="YVTN repeat-like/Quinoprotein amine dehydrogenase"/>
    <property type="match status" value="3"/>
</dbReference>
<evidence type="ECO:0000313" key="3">
    <source>
        <dbReference type="EMBL" id="MBP3193463.1"/>
    </source>
</evidence>
<evidence type="ECO:0000256" key="1">
    <source>
        <dbReference type="SAM" id="SignalP"/>
    </source>
</evidence>
<dbReference type="EMBL" id="JAFIDN010000010">
    <property type="protein sequence ID" value="MBP3193463.1"/>
    <property type="molecule type" value="Genomic_DNA"/>
</dbReference>
<dbReference type="Proteomes" id="UP000673975">
    <property type="component" value="Unassembled WGS sequence"/>
</dbReference>
<reference evidence="3" key="1">
    <citation type="submission" date="2021-02" db="EMBL/GenBank/DDBJ databases">
        <title>Natronogracilivirga saccharolytica gen. nov. sp. nov. a new anaerobic, haloalkiliphilic carbohydrate-fermenting bacterium from soda lake and proposing of Cyclonatronumiaceae fam. nov. in the phylum Balneolaeota.</title>
        <authorList>
            <person name="Zhilina T.N."/>
            <person name="Sorokin D.Y."/>
            <person name="Zavarzina D.G."/>
            <person name="Toshchakov S.V."/>
            <person name="Kublanov I.V."/>
        </authorList>
    </citation>
    <scope>NUCLEOTIDE SEQUENCE</scope>
    <source>
        <strain evidence="3">Z-1702</strain>
    </source>
</reference>
<dbReference type="Pfam" id="PF21544">
    <property type="entry name" value="PorZ_N_b_propeller"/>
    <property type="match status" value="1"/>
</dbReference>
<protein>
    <recommendedName>
        <fullName evidence="2">PorZ N-terminal beta-propeller domain-containing protein</fullName>
    </recommendedName>
</protein>
<dbReference type="InterPro" id="IPR011110">
    <property type="entry name" value="Reg_prop"/>
</dbReference>
<dbReference type="Gene3D" id="2.60.40.4070">
    <property type="match status" value="1"/>
</dbReference>
<organism evidence="3 4">
    <name type="scientific">Natronogracilivirga saccharolytica</name>
    <dbReference type="NCBI Taxonomy" id="2812953"/>
    <lineage>
        <taxon>Bacteria</taxon>
        <taxon>Pseudomonadati</taxon>
        <taxon>Balneolota</taxon>
        <taxon>Balneolia</taxon>
        <taxon>Balneolales</taxon>
        <taxon>Cyclonatronaceae</taxon>
        <taxon>Natronogracilivirga</taxon>
    </lineage>
</organism>
<sequence length="782" mass="86951">MKHTACLLAGLLAAILFSEISSAQPIGTWQAYTSRSTVLEVTQDQSGAIWAFSEGGLFSVENGEISGAITTIDGMYRINPTTMFYDRETELLWLGYSDGMFESYDPETGRFRQFSDIARATRFSPRGVNQFVMMGDEVLVATDFGMVLFEPEREVTIDTYSNLGDFPSGSRVNSVAVMDGRIFAATPEGVAVSGTNGDDLVVPDSWTSYGPESGLGSNVRDIVTFGGDVYVLMGGEIRRFEGETWQQAGYFGESDIEHLKTSPNEDYMVAWNDEEVFVRAEAGSEMTFAPDDGLPLHYAWVDEAAQQLIIGTTNQGMYVKELQTGAVHEQYLPEGPYMNSFSDLVVRDGVLGSGSNNLRGRRGTGSTQSGYYLFRDDQWENYNDLTDEVLAEYGFHSAFTSAATADHFFFGSWGRGIVQHDRNTNEVTVWNTENSILDGFTPGSSFLVVTGMTADRNDQLWAISHGNTINPLYRFVPETEEWTVFPRLEGLTGTDWYDRVTVDSNDQLWIPMINDRNDGRGMVVKRVDGEQIEDGVILRDQTGQGNLPHPRVNAVVQDRRGEIWIGTQRGLARFTFPQRVIDGSQSDRQASLIINADETADSPFLLRTSHVTSIAVNSANQKWIGTEGEGVWLIEEDGGRHRAVKHFTTDNSPLISNSVSSVAYDDETGQVFMATDRGLVSYTDVVRGSVADMDDLFIYPNPFSYRDEDDERVVIDGLSPETTLRILSVDGRLVRRLETRGGRVEWDVRDFNNERVATGVYIMVAVDSQNDQRGVGKLVVIR</sequence>
<feature type="chain" id="PRO_5035254157" description="PorZ N-terminal beta-propeller domain-containing protein" evidence="1">
    <location>
        <begin position="24"/>
        <end position="782"/>
    </location>
</feature>
<gene>
    <name evidence="3" type="ORF">NATSA_12375</name>
</gene>
<comment type="caution">
    <text evidence="3">The sequence shown here is derived from an EMBL/GenBank/DDBJ whole genome shotgun (WGS) entry which is preliminary data.</text>
</comment>
<feature type="domain" description="PorZ N-terminal beta-propeller" evidence="2">
    <location>
        <begin position="49"/>
        <end position="207"/>
    </location>
</feature>
<keyword evidence="1" id="KW-0732">Signal</keyword>
<keyword evidence="4" id="KW-1185">Reference proteome</keyword>
<dbReference type="InterPro" id="IPR015943">
    <property type="entry name" value="WD40/YVTN_repeat-like_dom_sf"/>
</dbReference>
<dbReference type="RefSeq" id="WP_210512917.1">
    <property type="nucleotide sequence ID" value="NZ_JAFIDN010000010.1"/>
</dbReference>
<feature type="signal peptide" evidence="1">
    <location>
        <begin position="1"/>
        <end position="23"/>
    </location>
</feature>
<dbReference type="AlphaFoldDB" id="A0A8J7SAJ1"/>
<dbReference type="Pfam" id="PF07494">
    <property type="entry name" value="Reg_prop"/>
    <property type="match status" value="1"/>
</dbReference>
<evidence type="ECO:0000259" key="2">
    <source>
        <dbReference type="Pfam" id="PF21544"/>
    </source>
</evidence>